<feature type="transmembrane region" description="Helical" evidence="6">
    <location>
        <begin position="21"/>
        <end position="42"/>
    </location>
</feature>
<name>A0ABT1XPT3_9SPHN</name>
<evidence type="ECO:0000313" key="8">
    <source>
        <dbReference type="EMBL" id="MCR2832635.1"/>
    </source>
</evidence>
<evidence type="ECO:0000256" key="5">
    <source>
        <dbReference type="ARBA" id="ARBA00023136"/>
    </source>
</evidence>
<dbReference type="Proteomes" id="UP001206067">
    <property type="component" value="Unassembled WGS sequence"/>
</dbReference>
<organism evidence="8 9">
    <name type="scientific">Parerythrobacter lacustris</name>
    <dbReference type="NCBI Taxonomy" id="2969984"/>
    <lineage>
        <taxon>Bacteria</taxon>
        <taxon>Pseudomonadati</taxon>
        <taxon>Pseudomonadota</taxon>
        <taxon>Alphaproteobacteria</taxon>
        <taxon>Sphingomonadales</taxon>
        <taxon>Erythrobacteraceae</taxon>
        <taxon>Parerythrobacter</taxon>
    </lineage>
</organism>
<evidence type="ECO:0000256" key="4">
    <source>
        <dbReference type="ARBA" id="ARBA00022989"/>
    </source>
</evidence>
<dbReference type="PANTHER" id="PTHR38459">
    <property type="entry name" value="PROPHAGE BACTOPRENOL-LINKED GLUCOSE TRANSLOCASE HOMOLOG"/>
    <property type="match status" value="1"/>
</dbReference>
<dbReference type="Pfam" id="PF04138">
    <property type="entry name" value="GtrA_DPMS_TM"/>
    <property type="match status" value="1"/>
</dbReference>
<protein>
    <submittedName>
        <fullName evidence="8">GtrA family protein</fullName>
    </submittedName>
</protein>
<dbReference type="InterPro" id="IPR051401">
    <property type="entry name" value="GtrA_CellWall_Glycosyl"/>
</dbReference>
<comment type="subcellular location">
    <subcellularLocation>
        <location evidence="1">Membrane</location>
        <topology evidence="1">Multi-pass membrane protein</topology>
    </subcellularLocation>
</comment>
<reference evidence="8 9" key="1">
    <citation type="submission" date="2022-08" db="EMBL/GenBank/DDBJ databases">
        <title>Polyphasic taxonomy analysis of Qipengyuania sp.RS5-5.</title>
        <authorList>
            <person name="Xamxidin M."/>
            <person name="Wu M."/>
        </authorList>
    </citation>
    <scope>NUCLEOTIDE SEQUENCE [LARGE SCALE GENOMIC DNA]</scope>
    <source>
        <strain evidence="8 9">RS5-5</strain>
    </source>
</reference>
<feature type="domain" description="GtrA/DPMS transmembrane" evidence="7">
    <location>
        <begin position="31"/>
        <end position="138"/>
    </location>
</feature>
<accession>A0ABT1XPT3</accession>
<evidence type="ECO:0000256" key="3">
    <source>
        <dbReference type="ARBA" id="ARBA00022692"/>
    </source>
</evidence>
<feature type="transmembrane region" description="Helical" evidence="6">
    <location>
        <begin position="80"/>
        <end position="103"/>
    </location>
</feature>
<dbReference type="InterPro" id="IPR007267">
    <property type="entry name" value="GtrA_DPMS_TM"/>
</dbReference>
<gene>
    <name evidence="8" type="ORF">NSO95_01635</name>
</gene>
<sequence>MSQSEGNLLSRLLQRRVGWMLVRNTVVSTGVFLLGLALLWLLVEQGGMDEVIAAGIGFVTANTMHYALGRKWIFRGTDRALASGYAIFLVNGGIGLVVTMALYAALLRWTPLDYLVARVIVSVFAGLVMFVLNAVWNFRRV</sequence>
<feature type="transmembrane region" description="Helical" evidence="6">
    <location>
        <begin position="48"/>
        <end position="68"/>
    </location>
</feature>
<dbReference type="EMBL" id="JANKHH010000001">
    <property type="protein sequence ID" value="MCR2832635.1"/>
    <property type="molecule type" value="Genomic_DNA"/>
</dbReference>
<comment type="caution">
    <text evidence="8">The sequence shown here is derived from an EMBL/GenBank/DDBJ whole genome shotgun (WGS) entry which is preliminary data.</text>
</comment>
<dbReference type="RefSeq" id="WP_257594395.1">
    <property type="nucleotide sequence ID" value="NZ_JANKHH010000001.1"/>
</dbReference>
<evidence type="ECO:0000256" key="6">
    <source>
        <dbReference type="SAM" id="Phobius"/>
    </source>
</evidence>
<proteinExistence type="inferred from homology"/>
<evidence type="ECO:0000256" key="2">
    <source>
        <dbReference type="ARBA" id="ARBA00009399"/>
    </source>
</evidence>
<comment type="similarity">
    <text evidence="2">Belongs to the GtrA family.</text>
</comment>
<keyword evidence="3 6" id="KW-0812">Transmembrane</keyword>
<evidence type="ECO:0000259" key="7">
    <source>
        <dbReference type="Pfam" id="PF04138"/>
    </source>
</evidence>
<keyword evidence="4 6" id="KW-1133">Transmembrane helix</keyword>
<feature type="transmembrane region" description="Helical" evidence="6">
    <location>
        <begin position="115"/>
        <end position="136"/>
    </location>
</feature>
<evidence type="ECO:0000313" key="9">
    <source>
        <dbReference type="Proteomes" id="UP001206067"/>
    </source>
</evidence>
<keyword evidence="9" id="KW-1185">Reference proteome</keyword>
<keyword evidence="5 6" id="KW-0472">Membrane</keyword>
<dbReference type="PANTHER" id="PTHR38459:SF1">
    <property type="entry name" value="PROPHAGE BACTOPRENOL-LINKED GLUCOSE TRANSLOCASE HOMOLOG"/>
    <property type="match status" value="1"/>
</dbReference>
<evidence type="ECO:0000256" key="1">
    <source>
        <dbReference type="ARBA" id="ARBA00004141"/>
    </source>
</evidence>